<reference evidence="1 2" key="1">
    <citation type="submission" date="2012-12" db="EMBL/GenBank/DDBJ databases">
        <title>Genome Assembly of Photobacterium sp. AK15.</title>
        <authorList>
            <person name="Khatri I."/>
            <person name="Vaidya B."/>
            <person name="Srinivas T.N.R."/>
            <person name="Subramanian S."/>
            <person name="Pinnaka A."/>
        </authorList>
    </citation>
    <scope>NUCLEOTIDE SEQUENCE [LARGE SCALE GENOMIC DNA]</scope>
    <source>
        <strain evidence="1 2">AK15</strain>
    </source>
</reference>
<dbReference type="CDD" id="cd00267">
    <property type="entry name" value="ABC_ATPase"/>
    <property type="match status" value="1"/>
</dbReference>
<dbReference type="Proteomes" id="UP000011134">
    <property type="component" value="Unassembled WGS sequence"/>
</dbReference>
<dbReference type="Pfam" id="PF13558">
    <property type="entry name" value="SbcC_Walker_B"/>
    <property type="match status" value="1"/>
</dbReference>
<dbReference type="PATRIC" id="fig|1056511.3.peg.2177"/>
<comment type="caution">
    <text evidence="1">The sequence shown here is derived from an EMBL/GenBank/DDBJ whole genome shotgun (WGS) entry which is preliminary data.</text>
</comment>
<gene>
    <name evidence="1" type="ORF">C942_00688</name>
</gene>
<evidence type="ECO:0000313" key="1">
    <source>
        <dbReference type="EMBL" id="ELR65605.1"/>
    </source>
</evidence>
<dbReference type="AlphaFoldDB" id="L8J9Q0"/>
<accession>L8J9Q0</accession>
<dbReference type="PANTHER" id="PTHR32182:SF0">
    <property type="entry name" value="DNA REPLICATION AND REPAIR PROTEIN RECF"/>
    <property type="match status" value="1"/>
</dbReference>
<dbReference type="PANTHER" id="PTHR32182">
    <property type="entry name" value="DNA REPLICATION AND REPAIR PROTEIN RECF"/>
    <property type="match status" value="1"/>
</dbReference>
<name>L8J9Q0_9GAMM</name>
<dbReference type="Gene3D" id="3.40.50.300">
    <property type="entry name" value="P-loop containing nucleotide triphosphate hydrolases"/>
    <property type="match status" value="2"/>
</dbReference>
<keyword evidence="2" id="KW-1185">Reference proteome</keyword>
<dbReference type="Pfam" id="PF13555">
    <property type="entry name" value="AAA_29"/>
    <property type="match status" value="1"/>
</dbReference>
<dbReference type="GO" id="GO:0006302">
    <property type="term" value="P:double-strand break repair"/>
    <property type="evidence" value="ECO:0007669"/>
    <property type="project" value="TreeGrafter"/>
</dbReference>
<dbReference type="GO" id="GO:0000731">
    <property type="term" value="P:DNA synthesis involved in DNA repair"/>
    <property type="evidence" value="ECO:0007669"/>
    <property type="project" value="TreeGrafter"/>
</dbReference>
<proteinExistence type="predicted"/>
<evidence type="ECO:0000313" key="2">
    <source>
        <dbReference type="Proteomes" id="UP000011134"/>
    </source>
</evidence>
<dbReference type="EMBL" id="AMZO01000016">
    <property type="protein sequence ID" value="ELR65605.1"/>
    <property type="molecule type" value="Genomic_DNA"/>
</dbReference>
<dbReference type="InterPro" id="IPR027417">
    <property type="entry name" value="P-loop_NTPase"/>
</dbReference>
<dbReference type="SUPFAM" id="SSF52540">
    <property type="entry name" value="P-loop containing nucleoside triphosphate hydrolases"/>
    <property type="match status" value="1"/>
</dbReference>
<sequence length="1135" mass="127672">MFSGDNGAGKTTIFDAIQFTLMGGDQRLTRYNAAADGRTSERTARSYALGEFQDNDSTSLLRDNANSYIFLNFYDELKRPYSFGLTFYASKQSPSVEKIRGHIIKGYHVTESDLLSDEGNFLPWVDFVEHMKRTAKGLNGAMSYETVDGARIIREKIAELMSRNQTRTGKIESNLLVKTLSSALQLKMDSPIDVFIRDFILPPMPIETEQLREDLIAHQRIEEEIERAESHKSEREALLKECENISNFRVATHHAKWVSQEAEISRLNQECDVNEDEKEKQCRRLKHAKSTLELQSPRLPKLQADYDDAVIAWNNSDSASLNRTVSHASRTVEEYKNQLHSNLESIQAITRNIRSFQFPDTLNLQSFELFAQQWGSCLNAIERSGIHQLSISAPGDIVSVADKLNESQSLISSIGNLVEVADKDVSKLVMDLRVRGESTQKRLDRLCQGLSDINQATAITIHLLQGAGISATPVCDVCEISDKAWQQAIESYLGTNREALLVSPDDFEQVLELYEIAQQHDGRIKRARIINPDHALKQSRSPSAGMVSSLVETSDPVARGFMNIVLNRTRIAKTLSDLRRETKALMASGLATGGGTVGGTSNISGLMIGKSAKLDQQKLLEIEIQEVTKLLVSAKDPAVSLSKLNQQWAKLSSELSQRLIDAQNISSQYLHALNSLKQAQEQLKPLSSEDMQLELAKKQAELELSNCNVLIIQANSDVESISPALEKLDEVIGLLSTKREEAEQHRTQMEQSALHDDTKADQFWQKYEEKFDDGINAYSLIRIEAEKEAQKLHEKEIRARGVLREKIIAFTNYYSEDIANRQELLEAARQDNNNVEAYLFIEADCRDWIERILSVKLLQHRQAAQAAAEQMEQNFRGIIVGELQSRFEQMKFTFNQLNNLLKKIPFHDNIYSFHYSVVESKSLKEVYDYITTADREETELVGTMFDLPSEHEAIGLLKSALINGDDLINEIKDYRNFFTYDMKMKNKETGEENRISKMQGTGSGGEQQTPAYIALAASFMNVYKIGSESGQGASIVLLDEAFNNMDAGNASAAVAFLKEIGLQLLIAAPPEVTLKIGKEMDQIYTICREGRDVAIDHTKIYERGQEFIDQSNPAYHPELISERVAELKTKATSDV</sequence>
<organism evidence="1 2">
    <name type="scientific">Photobacterium marinum</name>
    <dbReference type="NCBI Taxonomy" id="1056511"/>
    <lineage>
        <taxon>Bacteria</taxon>
        <taxon>Pseudomonadati</taxon>
        <taxon>Pseudomonadota</taxon>
        <taxon>Gammaproteobacteria</taxon>
        <taxon>Vibrionales</taxon>
        <taxon>Vibrionaceae</taxon>
        <taxon>Photobacterium</taxon>
    </lineage>
</organism>
<protein>
    <submittedName>
        <fullName evidence="1">Uncharacterized protein</fullName>
    </submittedName>
</protein>